<dbReference type="PANTHER" id="PTHR43019:SF23">
    <property type="entry name" value="PROTEASE DO-LIKE 5, CHLOROPLASTIC"/>
    <property type="match status" value="1"/>
</dbReference>
<sequence>MARCWAALLLALLAVATPAHADDISAAGRSVVRVVVIAFGEDGEVVDFGHGSGFAIAPNRIVTNAHVVAMTQAQEGGSVTVGVVPSEGNQAYRARVVTVDPARDLALLELPQGSIPSIPLYVGPIDDGTSVAALGYPGNVDLATARSAEDYIRPLPSTRSVGIFSNLRTINGITLLLHTAQIARGNSGGPLLDQCGRVIGVNTLITHNDEGDSSFAFAVSNRELTQFLRQANQPFQAIDTPCVSMADQLRADQERADAAARAADEAADQRARRAADERARTLAEIEDRRDTRLGIAALLLALSLLAFEAAGILYVKDQRKYLIPVAAAGALLILAAIIVFATRPSIQAALAERPAAPPVATPPPTRFVGRNLCRIVPERSRVTVSSTDPVTIDWSVGGCADGHTQYARQGEVWTRIIVPEDDAAVAATSFNPSTGEYVVTRYLLDGQAMTRLRALQGDSDKSCSPNEEARTILADRQRELAAQLPRLPNERLVYACEREGAATPAGAH</sequence>
<keyword evidence="2" id="KW-0732">Signal</keyword>
<dbReference type="InterPro" id="IPR009003">
    <property type="entry name" value="Peptidase_S1_PA"/>
</dbReference>
<evidence type="ECO:0000256" key="2">
    <source>
        <dbReference type="SAM" id="SignalP"/>
    </source>
</evidence>
<keyword evidence="1" id="KW-0812">Transmembrane</keyword>
<proteinExistence type="predicted"/>
<dbReference type="PANTHER" id="PTHR43019">
    <property type="entry name" value="SERINE ENDOPROTEASE DEGS"/>
    <property type="match status" value="1"/>
</dbReference>
<dbReference type="Pfam" id="PF13365">
    <property type="entry name" value="Trypsin_2"/>
    <property type="match status" value="1"/>
</dbReference>
<dbReference type="Gene3D" id="2.40.10.10">
    <property type="entry name" value="Trypsin-like serine proteases"/>
    <property type="match status" value="2"/>
</dbReference>
<dbReference type="GO" id="GO:0004252">
    <property type="term" value="F:serine-type endopeptidase activity"/>
    <property type="evidence" value="ECO:0007669"/>
    <property type="project" value="InterPro"/>
</dbReference>
<dbReference type="AlphaFoldDB" id="A0A5C6TYY9"/>
<dbReference type="InterPro" id="IPR043504">
    <property type="entry name" value="Peptidase_S1_PA_chymotrypsin"/>
</dbReference>
<dbReference type="EMBL" id="VOQQ01000001">
    <property type="protein sequence ID" value="TXC64856.1"/>
    <property type="molecule type" value="Genomic_DNA"/>
</dbReference>
<gene>
    <name evidence="3" type="ORF">FRZ32_00815</name>
</gene>
<dbReference type="PRINTS" id="PR00834">
    <property type="entry name" value="PROTEASES2C"/>
</dbReference>
<accession>A0A5C6TYY9</accession>
<feature type="transmembrane region" description="Helical" evidence="1">
    <location>
        <begin position="293"/>
        <end position="314"/>
    </location>
</feature>
<feature type="signal peptide" evidence="2">
    <location>
        <begin position="1"/>
        <end position="21"/>
    </location>
</feature>
<keyword evidence="1" id="KW-1133">Transmembrane helix</keyword>
<evidence type="ECO:0000313" key="4">
    <source>
        <dbReference type="Proteomes" id="UP000321249"/>
    </source>
</evidence>
<dbReference type="SUPFAM" id="SSF50494">
    <property type="entry name" value="Trypsin-like serine proteases"/>
    <property type="match status" value="1"/>
</dbReference>
<feature type="chain" id="PRO_5022814772" evidence="2">
    <location>
        <begin position="22"/>
        <end position="508"/>
    </location>
</feature>
<keyword evidence="4" id="KW-1185">Reference proteome</keyword>
<name>A0A5C6TYY9_9SPHN</name>
<organism evidence="3 4">
    <name type="scientific">Allosphingosinicella ginsenosidimutans</name>
    <dbReference type="NCBI Taxonomy" id="1176539"/>
    <lineage>
        <taxon>Bacteria</taxon>
        <taxon>Pseudomonadati</taxon>
        <taxon>Pseudomonadota</taxon>
        <taxon>Alphaproteobacteria</taxon>
        <taxon>Sphingomonadales</taxon>
        <taxon>Sphingomonadaceae</taxon>
        <taxon>Allosphingosinicella</taxon>
    </lineage>
</organism>
<comment type="caution">
    <text evidence="3">The sequence shown here is derived from an EMBL/GenBank/DDBJ whole genome shotgun (WGS) entry which is preliminary data.</text>
</comment>
<protein>
    <submittedName>
        <fullName evidence="3">Trypsin-like peptidase domain-containing protein</fullName>
    </submittedName>
</protein>
<evidence type="ECO:0000313" key="3">
    <source>
        <dbReference type="EMBL" id="TXC64856.1"/>
    </source>
</evidence>
<reference evidence="3 4" key="1">
    <citation type="journal article" date="2015" name="J. Microbiol.">
        <title>Sphingosinicella ginsenosidimutans sp. nov., with ginsenoside converting activity.</title>
        <authorList>
            <person name="Kim J.K."/>
            <person name="Kang M.S."/>
            <person name="Park S.C."/>
            <person name="Kim K.M."/>
            <person name="Choi K."/>
            <person name="Yoon M.H."/>
            <person name="Im W.T."/>
        </authorList>
    </citation>
    <scope>NUCLEOTIDE SEQUENCE [LARGE SCALE GENOMIC DNA]</scope>
    <source>
        <strain evidence="3 4">BS-11</strain>
    </source>
</reference>
<dbReference type="OrthoDB" id="9766361at2"/>
<evidence type="ECO:0000256" key="1">
    <source>
        <dbReference type="SAM" id="Phobius"/>
    </source>
</evidence>
<dbReference type="GO" id="GO:0006508">
    <property type="term" value="P:proteolysis"/>
    <property type="evidence" value="ECO:0007669"/>
    <property type="project" value="InterPro"/>
</dbReference>
<keyword evidence="1" id="KW-0472">Membrane</keyword>
<feature type="transmembrane region" description="Helical" evidence="1">
    <location>
        <begin position="321"/>
        <end position="341"/>
    </location>
</feature>
<dbReference type="InterPro" id="IPR001940">
    <property type="entry name" value="Peptidase_S1C"/>
</dbReference>
<dbReference type="Proteomes" id="UP000321249">
    <property type="component" value="Unassembled WGS sequence"/>
</dbReference>